<dbReference type="PANTHER" id="PTHR11059:SF0">
    <property type="entry name" value="DNA REPAIR PROTEIN RECN"/>
    <property type="match status" value="1"/>
</dbReference>
<dbReference type="PANTHER" id="PTHR11059">
    <property type="entry name" value="DNA REPAIR PROTEIN RECN"/>
    <property type="match status" value="1"/>
</dbReference>
<dbReference type="STRING" id="561720.SAMN06275492_10154"/>
<evidence type="ECO:0000256" key="6">
    <source>
        <dbReference type="ARBA" id="ARBA00022840"/>
    </source>
</evidence>
<evidence type="ECO:0000256" key="3">
    <source>
        <dbReference type="ARBA" id="ARBA00021315"/>
    </source>
</evidence>
<comment type="function">
    <text evidence="1 9">May be involved in recombinational repair of damaged DNA.</text>
</comment>
<evidence type="ECO:0000313" key="12">
    <source>
        <dbReference type="EMBL" id="SMG08754.1"/>
    </source>
</evidence>
<protein>
    <recommendedName>
        <fullName evidence="3 9">DNA repair protein RecN</fullName>
    </recommendedName>
    <alternativeName>
        <fullName evidence="8 9">Recombination protein N</fullName>
    </alternativeName>
</protein>
<evidence type="ECO:0000256" key="1">
    <source>
        <dbReference type="ARBA" id="ARBA00003618"/>
    </source>
</evidence>
<feature type="domain" description="AAA+ ATPase" evidence="11">
    <location>
        <begin position="21"/>
        <end position="504"/>
    </location>
</feature>
<keyword evidence="10" id="KW-0175">Coiled coil</keyword>
<evidence type="ECO:0000256" key="2">
    <source>
        <dbReference type="ARBA" id="ARBA00009441"/>
    </source>
</evidence>
<dbReference type="Proteomes" id="UP000193355">
    <property type="component" value="Unassembled WGS sequence"/>
</dbReference>
<keyword evidence="5 9" id="KW-0227">DNA damage</keyword>
<accession>A0A1X7I451</accession>
<keyword evidence="4" id="KW-0547">Nucleotide-binding</keyword>
<dbReference type="PIRSF" id="PIRSF003128">
    <property type="entry name" value="RecN"/>
    <property type="match status" value="1"/>
</dbReference>
<evidence type="ECO:0000313" key="13">
    <source>
        <dbReference type="Proteomes" id="UP000193355"/>
    </source>
</evidence>
<feature type="coiled-coil region" evidence="10">
    <location>
        <begin position="238"/>
        <end position="360"/>
    </location>
</feature>
<dbReference type="InterPro" id="IPR003395">
    <property type="entry name" value="RecF/RecN/SMC_N"/>
</dbReference>
<dbReference type="AlphaFoldDB" id="A0A1X7I451"/>
<organism evidence="12 13">
    <name type="scientific">Dethiosulfovibrio salsuginis</name>
    <dbReference type="NCBI Taxonomy" id="561720"/>
    <lineage>
        <taxon>Bacteria</taxon>
        <taxon>Thermotogati</taxon>
        <taxon>Synergistota</taxon>
        <taxon>Synergistia</taxon>
        <taxon>Synergistales</taxon>
        <taxon>Dethiosulfovibrionaceae</taxon>
        <taxon>Dethiosulfovibrio</taxon>
    </lineage>
</organism>
<evidence type="ECO:0000256" key="8">
    <source>
        <dbReference type="ARBA" id="ARBA00033408"/>
    </source>
</evidence>
<dbReference type="InterPro" id="IPR027417">
    <property type="entry name" value="P-loop_NTPase"/>
</dbReference>
<dbReference type="GO" id="GO:0006310">
    <property type="term" value="P:DNA recombination"/>
    <property type="evidence" value="ECO:0007669"/>
    <property type="project" value="InterPro"/>
</dbReference>
<proteinExistence type="inferred from homology"/>
<dbReference type="EMBL" id="FXBB01000001">
    <property type="protein sequence ID" value="SMG08754.1"/>
    <property type="molecule type" value="Genomic_DNA"/>
</dbReference>
<sequence length="544" mass="61349">MIEEVHLENIGGIEEAQLCFSPGLTAITGESGAGKSSLVRALELVAGKRSASTMIKAGSDNGSVEAIFNSPSSKNLPPWEEGKLFIKREVNKNGRGRVWVQNRQVPLSTLSELSRELITIQSQFAQLELLNQDNQLQMVDSCGGPSLAALKKELKSEVKSTIEQEKRLLTIKKRQREITDRFQKAEDIVHRWRKMEINKESETTWEEDHRKLSSELARMNDLRKIRFRMKNDEPGSLKEELEDIMEQVLRRLPQENREEVSGHIDLLLESYSSILSILDEAGDEENRNLLEESVEELESKMGALRKLKRTAGVANVEELIDYCEEADRELEWLRSSNDLKNDVERQVEEHRKSASRMALELRRRRKEASLWLESRVNLCLSQMAMEDSLFSVGLIEESRLRTTGAESVEFRLSWGKGDPGPVSKMASGGELSRILLAIRLSLPDDQFPSTVVFDEVEAGLGGKAAVLAGIKLKELSNRCQVILITHEATIAAQADCHMVVRRKGNESYIEKLDRDGRVSEIARMLSGDFNLEEAKSHAAKLLDS</sequence>
<dbReference type="Pfam" id="PF02463">
    <property type="entry name" value="SMC_N"/>
    <property type="match status" value="1"/>
</dbReference>
<name>A0A1X7I451_9BACT</name>
<keyword evidence="6" id="KW-0067">ATP-binding</keyword>
<evidence type="ECO:0000259" key="11">
    <source>
        <dbReference type="SMART" id="SM00382"/>
    </source>
</evidence>
<evidence type="ECO:0000256" key="9">
    <source>
        <dbReference type="PIRNR" id="PIRNR003128"/>
    </source>
</evidence>
<dbReference type="SMART" id="SM00382">
    <property type="entry name" value="AAA"/>
    <property type="match status" value="1"/>
</dbReference>
<reference evidence="13" key="1">
    <citation type="submission" date="2017-04" db="EMBL/GenBank/DDBJ databases">
        <authorList>
            <person name="Varghese N."/>
            <person name="Submissions S."/>
        </authorList>
    </citation>
    <scope>NUCLEOTIDE SEQUENCE [LARGE SCALE GENOMIC DNA]</scope>
    <source>
        <strain evidence="13">USBA 82</strain>
    </source>
</reference>
<evidence type="ECO:0000256" key="10">
    <source>
        <dbReference type="SAM" id="Coils"/>
    </source>
</evidence>
<keyword evidence="7 9" id="KW-0234">DNA repair</keyword>
<evidence type="ECO:0000256" key="5">
    <source>
        <dbReference type="ARBA" id="ARBA00022763"/>
    </source>
</evidence>
<dbReference type="GO" id="GO:0006281">
    <property type="term" value="P:DNA repair"/>
    <property type="evidence" value="ECO:0007669"/>
    <property type="project" value="UniProtKB-KW"/>
</dbReference>
<dbReference type="Gene3D" id="3.40.50.300">
    <property type="entry name" value="P-loop containing nucleotide triphosphate hydrolases"/>
    <property type="match status" value="2"/>
</dbReference>
<evidence type="ECO:0000256" key="7">
    <source>
        <dbReference type="ARBA" id="ARBA00023204"/>
    </source>
</evidence>
<dbReference type="SUPFAM" id="SSF52540">
    <property type="entry name" value="P-loop containing nucleoside triphosphate hydrolases"/>
    <property type="match status" value="1"/>
</dbReference>
<gene>
    <name evidence="12" type="ORF">SAMN06275492_10154</name>
</gene>
<keyword evidence="13" id="KW-1185">Reference proteome</keyword>
<dbReference type="InterPro" id="IPR004604">
    <property type="entry name" value="DNA_recomb/repair_RecN"/>
</dbReference>
<dbReference type="GO" id="GO:0005524">
    <property type="term" value="F:ATP binding"/>
    <property type="evidence" value="ECO:0007669"/>
    <property type="project" value="UniProtKB-KW"/>
</dbReference>
<dbReference type="InterPro" id="IPR003593">
    <property type="entry name" value="AAA+_ATPase"/>
</dbReference>
<evidence type="ECO:0000256" key="4">
    <source>
        <dbReference type="ARBA" id="ARBA00022741"/>
    </source>
</evidence>
<comment type="similarity">
    <text evidence="2 9">Belongs to the RecN family.</text>
</comment>